<evidence type="ECO:0000313" key="1">
    <source>
        <dbReference type="EMBL" id="VAX27694.1"/>
    </source>
</evidence>
<dbReference type="InterPro" id="IPR029062">
    <property type="entry name" value="Class_I_gatase-like"/>
</dbReference>
<reference evidence="1" key="1">
    <citation type="submission" date="2018-06" db="EMBL/GenBank/DDBJ databases">
        <authorList>
            <person name="Zhirakovskaya E."/>
        </authorList>
    </citation>
    <scope>NUCLEOTIDE SEQUENCE</scope>
</reference>
<dbReference type="EMBL" id="UOGD01000392">
    <property type="protein sequence ID" value="VAX27694.1"/>
    <property type="molecule type" value="Genomic_DNA"/>
</dbReference>
<accession>A0A3B1CV23</accession>
<proteinExistence type="predicted"/>
<organism evidence="1">
    <name type="scientific">hydrothermal vent metagenome</name>
    <dbReference type="NCBI Taxonomy" id="652676"/>
    <lineage>
        <taxon>unclassified sequences</taxon>
        <taxon>metagenomes</taxon>
        <taxon>ecological metagenomes</taxon>
    </lineage>
</organism>
<sequence>MNAADHNKIEVLLLSGKNNHKWQLTTPAIQNVLEGSGRFKVTVTNN</sequence>
<protein>
    <submittedName>
        <fullName evidence="1">Uncharacterized protein</fullName>
    </submittedName>
</protein>
<name>A0A3B1CV23_9ZZZZ</name>
<gene>
    <name evidence="1" type="ORF">MNBD_IGNAVI01-1287</name>
</gene>
<feature type="non-terminal residue" evidence="1">
    <location>
        <position position="46"/>
    </location>
</feature>
<dbReference type="Gene3D" id="3.40.50.880">
    <property type="match status" value="1"/>
</dbReference>
<dbReference type="AlphaFoldDB" id="A0A3B1CV23"/>